<sequence>MAEQDSSTQSRSTSTLSSAMAAMVIPPALKFLINNLKSIVHTHLTIDNYPIWRLQIYQAFAANGFDGYITGSVSCPNKSNEADYKFWRLVDQNLVSALFSTISASVLPYILHLKTSNEIWTALELRLQPVNRSRVLQLKNELHNVQMRDQSISQYLAKIKSLVDNIAAAGSKIETEDIILYTLKGLPASYNPFKAAIRISPLPITLESLYSLLSSEEINLQNELQQELTPTTEPQALFASRGRGRSSNYRGIRGRGAPFSPSNSSTRPAATTPRPSDRPTCQICGKIGHLASVCWHRFNSNYTAPPANNRAFLAQTPTTITTDWVLDSGASTHLTPDLTNLQHSTPYNGQDTISTASGSSLPIHHTGAGLLPLPDSSRKLKLHNLLHVPSLAHNLLSISKLTQDNNCSILFDSTGFTLKDLQDNKTLLHGRNRDGIYPIQLPSSASAQALSATRDSTTLWHARLGHPHSRSMARLSSLLPKFSAKSLDFFCNSCKVAKSHKLPFSKHVPNVTTPFNLIHSDVWGPSPIPSLSGFRYFIIFIDDSTHFCWLYLMHTKNETNIKFQQFYNLIRNQFNISIKTLRSDGGGEYIDHNLRTFLLNHGIHHEFSCPYTPEQNGVSERKHRHLLETTRTLLHASSMPATFWAEALQTANYLINRLPTSSLNGKIPYQLLHGKPPSYNHLRVFGCLCFPWLKPHTSNKFEPRSHPCLFLGYSSSHKGFRCFNLHTKKLYISRHVTFNEDQFPCQTTLSHSPPPPSPEVPPLLLIPTSASQQLPITTPPTDSSIPPANTSSGSLLSSTDTSSTHHQSIPLSNPPPPAPSHPMVTRLQSGHLKPRKIFDLLAVTDSSSTPSSYTAAAALPHWRQAMSSEFMALQKQGTWYLTPPPKNAPVLGCRWTYKTKFHPDGTIARYKARLVAQGFKQQHGINYHQTFSPVAKMPTIRVMLIMSIQRGWPLYQLDINNAFLHGDLQEDVYMSQPQGFIDSKFPHHVCKLKKAIYGLKQAPRQWFRKLTSFLLDFGFQFSKADPSMLHYNKNGAQLYLLAYVDDILLSGNQPDIIQHLLSQLKHTFSLKQMSQVDLFLGIQVLHTNTGLFLHQTHYARDLLHSARMESSKPVNTPISPRDSKLPSDNELFDNATLYRQLAGSLQYLTVTRPDIAYATNTVCQHMHSPTNTDFKRLKRLLRYVKGTQNYGIPLTSGPLVLTTFSDADWAANPIDRKSVTGFCSFLGPNLISWSAKKQSTVAKSSTEAEYRALAAATSDVIWLRRLLQDFQLTQDTPTHIFCDNVSAIALANNPVFHARTKHIEIDHHFISDHIDRKAITVSHIASVDQPADILTKPLTGHRFTDLRSKLTVAKLPDQFEGGC</sequence>
<feature type="region of interest" description="Disordered" evidence="5">
    <location>
        <begin position="773"/>
        <end position="826"/>
    </location>
</feature>
<dbReference type="SUPFAM" id="SSF56672">
    <property type="entry name" value="DNA/RNA polymerases"/>
    <property type="match status" value="1"/>
</dbReference>
<feature type="compositionally biased region" description="Polar residues" evidence="5">
    <location>
        <begin position="260"/>
        <end position="269"/>
    </location>
</feature>
<feature type="compositionally biased region" description="Low complexity" evidence="5">
    <location>
        <begin position="775"/>
        <end position="811"/>
    </location>
</feature>
<dbReference type="Gene3D" id="3.30.420.10">
    <property type="entry name" value="Ribonuclease H-like superfamily/Ribonuclease H"/>
    <property type="match status" value="1"/>
</dbReference>
<accession>A0A8T3A0T9</accession>
<dbReference type="GO" id="GO:0015074">
    <property type="term" value="P:DNA integration"/>
    <property type="evidence" value="ECO:0007669"/>
    <property type="project" value="InterPro"/>
</dbReference>
<evidence type="ECO:0000256" key="5">
    <source>
        <dbReference type="SAM" id="MobiDB-lite"/>
    </source>
</evidence>
<dbReference type="InterPro" id="IPR039537">
    <property type="entry name" value="Retrotran_Ty1/copia-like"/>
</dbReference>
<dbReference type="GO" id="GO:0004190">
    <property type="term" value="F:aspartic-type endopeptidase activity"/>
    <property type="evidence" value="ECO:0007669"/>
    <property type="project" value="UniProtKB-KW"/>
</dbReference>
<dbReference type="EMBL" id="JAGYWB010000019">
    <property type="protein sequence ID" value="KAI0488134.1"/>
    <property type="molecule type" value="Genomic_DNA"/>
</dbReference>
<dbReference type="SUPFAM" id="SSF53098">
    <property type="entry name" value="Ribonuclease H-like"/>
    <property type="match status" value="1"/>
</dbReference>
<dbReference type="InterPro" id="IPR036397">
    <property type="entry name" value="RNaseH_sf"/>
</dbReference>
<dbReference type="InterPro" id="IPR057670">
    <property type="entry name" value="SH3_retrovirus"/>
</dbReference>
<dbReference type="PROSITE" id="PS50994">
    <property type="entry name" value="INTEGRASE"/>
    <property type="match status" value="1"/>
</dbReference>
<dbReference type="GO" id="GO:0006508">
    <property type="term" value="P:proteolysis"/>
    <property type="evidence" value="ECO:0007669"/>
    <property type="project" value="UniProtKB-KW"/>
</dbReference>
<proteinExistence type="predicted"/>
<dbReference type="PANTHER" id="PTHR42648">
    <property type="entry name" value="TRANSPOSASE, PUTATIVE-RELATED"/>
    <property type="match status" value="1"/>
</dbReference>
<dbReference type="InterPro" id="IPR054722">
    <property type="entry name" value="PolX-like_BBD"/>
</dbReference>
<evidence type="ECO:0000256" key="2">
    <source>
        <dbReference type="ARBA" id="ARBA00022723"/>
    </source>
</evidence>
<dbReference type="Pfam" id="PF13976">
    <property type="entry name" value="gag_pre-integrs"/>
    <property type="match status" value="1"/>
</dbReference>
<dbReference type="InterPro" id="IPR001584">
    <property type="entry name" value="Integrase_cat-core"/>
</dbReference>
<evidence type="ECO:0000256" key="1">
    <source>
        <dbReference type="ARBA" id="ARBA00022670"/>
    </source>
</evidence>
<dbReference type="GO" id="GO:0003676">
    <property type="term" value="F:nucleic acid binding"/>
    <property type="evidence" value="ECO:0007669"/>
    <property type="project" value="InterPro"/>
</dbReference>
<feature type="domain" description="Integrase catalytic" evidence="6">
    <location>
        <begin position="510"/>
        <end position="676"/>
    </location>
</feature>
<dbReference type="Pfam" id="PF07727">
    <property type="entry name" value="RVT_2"/>
    <property type="match status" value="1"/>
</dbReference>
<dbReference type="PANTHER" id="PTHR42648:SF26">
    <property type="entry name" value="INTEGRASE CATALYTIC DOMAIN-CONTAINING PROTEIN"/>
    <property type="match status" value="1"/>
</dbReference>
<feature type="compositionally biased region" description="Low complexity" evidence="5">
    <location>
        <begin position="225"/>
        <end position="235"/>
    </location>
</feature>
<dbReference type="CDD" id="cd09272">
    <property type="entry name" value="RNase_HI_RT_Ty1"/>
    <property type="match status" value="1"/>
</dbReference>
<comment type="caution">
    <text evidence="7">The sequence shown here is derived from an EMBL/GenBank/DDBJ whole genome shotgun (WGS) entry which is preliminary data.</text>
</comment>
<keyword evidence="3" id="KW-0064">Aspartyl protease</keyword>
<evidence type="ECO:0000256" key="3">
    <source>
        <dbReference type="ARBA" id="ARBA00022750"/>
    </source>
</evidence>
<dbReference type="InterPro" id="IPR043502">
    <property type="entry name" value="DNA/RNA_pol_sf"/>
</dbReference>
<keyword evidence="4" id="KW-0378">Hydrolase</keyword>
<keyword evidence="2" id="KW-0479">Metal-binding</keyword>
<dbReference type="InterPro" id="IPR013103">
    <property type="entry name" value="RVT_2"/>
</dbReference>
<gene>
    <name evidence="7" type="ORF">KFK09_027961</name>
</gene>
<dbReference type="Pfam" id="PF00665">
    <property type="entry name" value="rve"/>
    <property type="match status" value="1"/>
</dbReference>
<keyword evidence="1" id="KW-0645">Protease</keyword>
<dbReference type="Pfam" id="PF25597">
    <property type="entry name" value="SH3_retrovirus"/>
    <property type="match status" value="1"/>
</dbReference>
<dbReference type="InterPro" id="IPR025724">
    <property type="entry name" value="GAG-pre-integrase_dom"/>
</dbReference>
<dbReference type="Proteomes" id="UP000829196">
    <property type="component" value="Unassembled WGS sequence"/>
</dbReference>
<dbReference type="Pfam" id="PF22936">
    <property type="entry name" value="Pol_BBD"/>
    <property type="match status" value="1"/>
</dbReference>
<keyword evidence="8" id="KW-1185">Reference proteome</keyword>
<evidence type="ECO:0000313" key="7">
    <source>
        <dbReference type="EMBL" id="KAI0488134.1"/>
    </source>
</evidence>
<evidence type="ECO:0000259" key="6">
    <source>
        <dbReference type="PROSITE" id="PS50994"/>
    </source>
</evidence>
<name>A0A8T3A0T9_DENNO</name>
<reference evidence="7" key="1">
    <citation type="journal article" date="2022" name="Front. Genet.">
        <title>Chromosome-Scale Assembly of the Dendrobium nobile Genome Provides Insights Into the Molecular Mechanism of the Biosynthesis of the Medicinal Active Ingredient of Dendrobium.</title>
        <authorList>
            <person name="Xu Q."/>
            <person name="Niu S.-C."/>
            <person name="Li K.-L."/>
            <person name="Zheng P.-J."/>
            <person name="Zhang X.-J."/>
            <person name="Jia Y."/>
            <person name="Liu Y."/>
            <person name="Niu Y.-X."/>
            <person name="Yu L.-H."/>
            <person name="Chen D.-F."/>
            <person name="Zhang G.-Q."/>
        </authorList>
    </citation>
    <scope>NUCLEOTIDE SEQUENCE</scope>
    <source>
        <tissue evidence="7">Leaf</tissue>
    </source>
</reference>
<dbReference type="OrthoDB" id="1737296at2759"/>
<dbReference type="GO" id="GO:0046872">
    <property type="term" value="F:metal ion binding"/>
    <property type="evidence" value="ECO:0007669"/>
    <property type="project" value="UniProtKB-KW"/>
</dbReference>
<dbReference type="InterPro" id="IPR012337">
    <property type="entry name" value="RNaseH-like_sf"/>
</dbReference>
<evidence type="ECO:0000256" key="4">
    <source>
        <dbReference type="ARBA" id="ARBA00022801"/>
    </source>
</evidence>
<dbReference type="Pfam" id="PF14223">
    <property type="entry name" value="Retrotran_gag_2"/>
    <property type="match status" value="1"/>
</dbReference>
<feature type="region of interest" description="Disordered" evidence="5">
    <location>
        <begin position="225"/>
        <end position="279"/>
    </location>
</feature>
<organism evidence="7 8">
    <name type="scientific">Dendrobium nobile</name>
    <name type="common">Orchid</name>
    <dbReference type="NCBI Taxonomy" id="94219"/>
    <lineage>
        <taxon>Eukaryota</taxon>
        <taxon>Viridiplantae</taxon>
        <taxon>Streptophyta</taxon>
        <taxon>Embryophyta</taxon>
        <taxon>Tracheophyta</taxon>
        <taxon>Spermatophyta</taxon>
        <taxon>Magnoliopsida</taxon>
        <taxon>Liliopsida</taxon>
        <taxon>Asparagales</taxon>
        <taxon>Orchidaceae</taxon>
        <taxon>Epidendroideae</taxon>
        <taxon>Malaxideae</taxon>
        <taxon>Dendrobiinae</taxon>
        <taxon>Dendrobium</taxon>
    </lineage>
</organism>
<protein>
    <recommendedName>
        <fullName evidence="6">Integrase catalytic domain-containing protein</fullName>
    </recommendedName>
</protein>
<evidence type="ECO:0000313" key="8">
    <source>
        <dbReference type="Proteomes" id="UP000829196"/>
    </source>
</evidence>